<keyword evidence="2" id="KW-1133">Transmembrane helix</keyword>
<protein>
    <submittedName>
        <fullName evidence="3">Uncharacterized protein</fullName>
    </submittedName>
</protein>
<feature type="region of interest" description="Disordered" evidence="1">
    <location>
        <begin position="300"/>
        <end position="334"/>
    </location>
</feature>
<sequence>MSEEQILTAILNQALIGIFMHGIHTCIVVFALWAIFLSKEPRSKAQNTMVFLIICLFIFATIPVATDWVLVIYLCIGKGDSGFVQNLYHWAGIALCVNAGIADCITIWRCWIIWGCCWSVVILPILLFLAQEAGGSVALQSSLQYTTIGPKPLELKWTIVSLSCSLGNTLFCTTLIIYRILTVKQGTDRLNNSTSMRTYHRVIEILVESALLYAIGLIAYMVLIPLKAPMCFYPECFYVSTTAISPTLIVARVALGNARPNDSWQMGSNVPSLQFAPVVHSTSMNPDSVLTANENGVDLEHGRSEMTDNHEPESITMNTEKGAGEPEDRGIEDT</sequence>
<dbReference type="EMBL" id="JAUEPS010000022">
    <property type="protein sequence ID" value="KAK0457376.1"/>
    <property type="molecule type" value="Genomic_DNA"/>
</dbReference>
<keyword evidence="4" id="KW-1185">Reference proteome</keyword>
<proteinExistence type="predicted"/>
<dbReference type="GeneID" id="85356996"/>
<feature type="transmembrane region" description="Helical" evidence="2">
    <location>
        <begin position="49"/>
        <end position="75"/>
    </location>
</feature>
<feature type="transmembrane region" description="Helical" evidence="2">
    <location>
        <begin position="112"/>
        <end position="130"/>
    </location>
</feature>
<feature type="transmembrane region" description="Helical" evidence="2">
    <location>
        <begin position="202"/>
        <end position="225"/>
    </location>
</feature>
<keyword evidence="2" id="KW-0812">Transmembrane</keyword>
<feature type="transmembrane region" description="Helical" evidence="2">
    <location>
        <begin position="14"/>
        <end position="37"/>
    </location>
</feature>
<name>A0AA39KCK7_ARMTA</name>
<feature type="transmembrane region" description="Helical" evidence="2">
    <location>
        <begin position="159"/>
        <end position="181"/>
    </location>
</feature>
<comment type="caution">
    <text evidence="3">The sequence shown here is derived from an EMBL/GenBank/DDBJ whole genome shotgun (WGS) entry which is preliminary data.</text>
</comment>
<reference evidence="3" key="1">
    <citation type="submission" date="2023-06" db="EMBL/GenBank/DDBJ databases">
        <authorList>
            <consortium name="Lawrence Berkeley National Laboratory"/>
            <person name="Ahrendt S."/>
            <person name="Sahu N."/>
            <person name="Indic B."/>
            <person name="Wong-Bajracharya J."/>
            <person name="Merenyi Z."/>
            <person name="Ke H.-M."/>
            <person name="Monk M."/>
            <person name="Kocsube S."/>
            <person name="Drula E."/>
            <person name="Lipzen A."/>
            <person name="Balint B."/>
            <person name="Henrissat B."/>
            <person name="Andreopoulos B."/>
            <person name="Martin F.M."/>
            <person name="Harder C.B."/>
            <person name="Rigling D."/>
            <person name="Ford K.L."/>
            <person name="Foster G.D."/>
            <person name="Pangilinan J."/>
            <person name="Papanicolaou A."/>
            <person name="Barry K."/>
            <person name="LaButti K."/>
            <person name="Viragh M."/>
            <person name="Koriabine M."/>
            <person name="Yan M."/>
            <person name="Riley R."/>
            <person name="Champramary S."/>
            <person name="Plett K.L."/>
            <person name="Tsai I.J."/>
            <person name="Slot J."/>
            <person name="Sipos G."/>
            <person name="Plett J."/>
            <person name="Nagy L.G."/>
            <person name="Grigoriev I.V."/>
        </authorList>
    </citation>
    <scope>NUCLEOTIDE SEQUENCE</scope>
    <source>
        <strain evidence="3">CCBAS 213</strain>
    </source>
</reference>
<feature type="compositionally biased region" description="Basic and acidic residues" evidence="1">
    <location>
        <begin position="300"/>
        <end position="313"/>
    </location>
</feature>
<dbReference type="AlphaFoldDB" id="A0AA39KCK7"/>
<evidence type="ECO:0000256" key="2">
    <source>
        <dbReference type="SAM" id="Phobius"/>
    </source>
</evidence>
<evidence type="ECO:0000313" key="3">
    <source>
        <dbReference type="EMBL" id="KAK0457376.1"/>
    </source>
</evidence>
<evidence type="ECO:0000313" key="4">
    <source>
        <dbReference type="Proteomes" id="UP001175211"/>
    </source>
</evidence>
<organism evidence="3 4">
    <name type="scientific">Armillaria tabescens</name>
    <name type="common">Ringless honey mushroom</name>
    <name type="synonym">Agaricus tabescens</name>
    <dbReference type="NCBI Taxonomy" id="1929756"/>
    <lineage>
        <taxon>Eukaryota</taxon>
        <taxon>Fungi</taxon>
        <taxon>Dikarya</taxon>
        <taxon>Basidiomycota</taxon>
        <taxon>Agaricomycotina</taxon>
        <taxon>Agaricomycetes</taxon>
        <taxon>Agaricomycetidae</taxon>
        <taxon>Agaricales</taxon>
        <taxon>Marasmiineae</taxon>
        <taxon>Physalacriaceae</taxon>
        <taxon>Desarmillaria</taxon>
    </lineage>
</organism>
<accession>A0AA39KCK7</accession>
<gene>
    <name evidence="3" type="ORF">EV420DRAFT_1550563</name>
</gene>
<feature type="transmembrane region" description="Helical" evidence="2">
    <location>
        <begin position="87"/>
        <end position="105"/>
    </location>
</feature>
<dbReference type="RefSeq" id="XP_060329691.1">
    <property type="nucleotide sequence ID" value="XM_060473448.1"/>
</dbReference>
<dbReference type="Proteomes" id="UP001175211">
    <property type="component" value="Unassembled WGS sequence"/>
</dbReference>
<evidence type="ECO:0000256" key="1">
    <source>
        <dbReference type="SAM" id="MobiDB-lite"/>
    </source>
</evidence>
<feature type="compositionally biased region" description="Basic and acidic residues" evidence="1">
    <location>
        <begin position="322"/>
        <end position="334"/>
    </location>
</feature>
<keyword evidence="2" id="KW-0472">Membrane</keyword>